<evidence type="ECO:0000313" key="2">
    <source>
        <dbReference type="Proteomes" id="UP001157502"/>
    </source>
</evidence>
<evidence type="ECO:0000313" key="1">
    <source>
        <dbReference type="EMBL" id="KAJ8006400.1"/>
    </source>
</evidence>
<dbReference type="EMBL" id="CM055737">
    <property type="protein sequence ID" value="KAJ8006400.1"/>
    <property type="molecule type" value="Genomic_DNA"/>
</dbReference>
<proteinExistence type="predicted"/>
<dbReference type="Proteomes" id="UP001157502">
    <property type="component" value="Chromosome 10"/>
</dbReference>
<gene>
    <name evidence="1" type="ORF">DPEC_G00134830</name>
</gene>
<protein>
    <submittedName>
        <fullName evidence="1">Uncharacterized protein</fullName>
    </submittedName>
</protein>
<accession>A0ACC2GSK9</accession>
<comment type="caution">
    <text evidence="1">The sequence shown here is derived from an EMBL/GenBank/DDBJ whole genome shotgun (WGS) entry which is preliminary data.</text>
</comment>
<reference evidence="1" key="1">
    <citation type="submission" date="2021-05" db="EMBL/GenBank/DDBJ databases">
        <authorList>
            <person name="Pan Q."/>
            <person name="Jouanno E."/>
            <person name="Zahm M."/>
            <person name="Klopp C."/>
            <person name="Cabau C."/>
            <person name="Louis A."/>
            <person name="Berthelot C."/>
            <person name="Parey E."/>
            <person name="Roest Crollius H."/>
            <person name="Montfort J."/>
            <person name="Robinson-Rechavi M."/>
            <person name="Bouchez O."/>
            <person name="Lampietro C."/>
            <person name="Lopez Roques C."/>
            <person name="Donnadieu C."/>
            <person name="Postlethwait J."/>
            <person name="Bobe J."/>
            <person name="Dillon D."/>
            <person name="Chandos A."/>
            <person name="von Hippel F."/>
            <person name="Guiguen Y."/>
        </authorList>
    </citation>
    <scope>NUCLEOTIDE SEQUENCE</scope>
    <source>
        <strain evidence="1">YG-Jan2019</strain>
    </source>
</reference>
<keyword evidence="2" id="KW-1185">Reference proteome</keyword>
<name>A0ACC2GSK9_DALPE</name>
<sequence>MWTATPSKQYSYAGEWVHPKGRIIRGALDMGGASTQITLPPARLYRILPLHWDSSSMVTNMRCTHTATCAMAKAGHDAVQAHLLKCDLPVEVWLYSCFSYQPTSLVSDRWFYSRQLSTLLPFGYNLTTLGDLISLLHCVPVTFDPASEVTFTGTSNPQSCLNQMKNIVNLTDCALAPACGFNGSTSLL</sequence>
<organism evidence="1 2">
    <name type="scientific">Dallia pectoralis</name>
    <name type="common">Alaska blackfish</name>
    <dbReference type="NCBI Taxonomy" id="75939"/>
    <lineage>
        <taxon>Eukaryota</taxon>
        <taxon>Metazoa</taxon>
        <taxon>Chordata</taxon>
        <taxon>Craniata</taxon>
        <taxon>Vertebrata</taxon>
        <taxon>Euteleostomi</taxon>
        <taxon>Actinopterygii</taxon>
        <taxon>Neopterygii</taxon>
        <taxon>Teleostei</taxon>
        <taxon>Protacanthopterygii</taxon>
        <taxon>Esociformes</taxon>
        <taxon>Umbridae</taxon>
        <taxon>Dallia</taxon>
    </lineage>
</organism>